<dbReference type="InterPro" id="IPR001254">
    <property type="entry name" value="Trypsin_dom"/>
</dbReference>
<reference evidence="9" key="1">
    <citation type="journal article" date="2020" name="bioRxiv">
        <title>Chromosome-level reference genome of the European wasp spider Argiope bruennichi: a resource for studies on range expansion and evolutionary adaptation.</title>
        <authorList>
            <person name="Sheffer M.M."/>
            <person name="Hoppe A."/>
            <person name="Krehenwinkel H."/>
            <person name="Uhl G."/>
            <person name="Kuss A.W."/>
            <person name="Jensen L."/>
            <person name="Jensen C."/>
            <person name="Gillespie R.G."/>
            <person name="Hoff K.J."/>
            <person name="Prost S."/>
        </authorList>
    </citation>
    <scope>NUCLEOTIDE SEQUENCE</scope>
</reference>
<evidence type="ECO:0000256" key="6">
    <source>
        <dbReference type="SAM" id="MobiDB-lite"/>
    </source>
</evidence>
<evidence type="ECO:0000256" key="2">
    <source>
        <dbReference type="ARBA" id="ARBA00022729"/>
    </source>
</evidence>
<feature type="chain" id="PRO_5035749145" evidence="7">
    <location>
        <begin position="28"/>
        <end position="509"/>
    </location>
</feature>
<comment type="caution">
    <text evidence="9">The sequence shown here is derived from an EMBL/GenBank/DDBJ whole genome shotgun (WGS) entry which is preliminary data.</text>
</comment>
<dbReference type="GO" id="GO:0006508">
    <property type="term" value="P:proteolysis"/>
    <property type="evidence" value="ECO:0007669"/>
    <property type="project" value="UniProtKB-KW"/>
</dbReference>
<dbReference type="Pfam" id="PF00089">
    <property type="entry name" value="Trypsin"/>
    <property type="match status" value="1"/>
</dbReference>
<evidence type="ECO:0000256" key="1">
    <source>
        <dbReference type="ARBA" id="ARBA00022670"/>
    </source>
</evidence>
<keyword evidence="2 7" id="KW-0732">Signal</keyword>
<organism evidence="9 10">
    <name type="scientific">Argiope bruennichi</name>
    <name type="common">Wasp spider</name>
    <name type="synonym">Aranea bruennichi</name>
    <dbReference type="NCBI Taxonomy" id="94029"/>
    <lineage>
        <taxon>Eukaryota</taxon>
        <taxon>Metazoa</taxon>
        <taxon>Ecdysozoa</taxon>
        <taxon>Arthropoda</taxon>
        <taxon>Chelicerata</taxon>
        <taxon>Arachnida</taxon>
        <taxon>Araneae</taxon>
        <taxon>Araneomorphae</taxon>
        <taxon>Entelegynae</taxon>
        <taxon>Araneoidea</taxon>
        <taxon>Araneidae</taxon>
        <taxon>Argiope</taxon>
    </lineage>
</organism>
<dbReference type="Gene3D" id="2.40.10.10">
    <property type="entry name" value="Trypsin-like serine proteases"/>
    <property type="match status" value="1"/>
</dbReference>
<keyword evidence="5" id="KW-1015">Disulfide bond</keyword>
<name>A0A8T0FC37_ARGBR</name>
<feature type="compositionally biased region" description="Polar residues" evidence="6">
    <location>
        <begin position="248"/>
        <end position="259"/>
    </location>
</feature>
<evidence type="ECO:0000313" key="10">
    <source>
        <dbReference type="Proteomes" id="UP000807504"/>
    </source>
</evidence>
<dbReference type="EMBL" id="JABXBU010000015">
    <property type="protein sequence ID" value="KAF8787885.1"/>
    <property type="molecule type" value="Genomic_DNA"/>
</dbReference>
<evidence type="ECO:0000259" key="8">
    <source>
        <dbReference type="PROSITE" id="PS51888"/>
    </source>
</evidence>
<keyword evidence="1" id="KW-0645">Protease</keyword>
<dbReference type="SMART" id="SM00680">
    <property type="entry name" value="CLIP"/>
    <property type="match status" value="1"/>
</dbReference>
<dbReference type="Gene3D" id="3.30.1640.30">
    <property type="match status" value="1"/>
</dbReference>
<feature type="region of interest" description="Disordered" evidence="6">
    <location>
        <begin position="56"/>
        <end position="75"/>
    </location>
</feature>
<keyword evidence="10" id="KW-1185">Reference proteome</keyword>
<protein>
    <submittedName>
        <fullName evidence="9">Clotting factor B like protein</fullName>
    </submittedName>
</protein>
<evidence type="ECO:0000256" key="5">
    <source>
        <dbReference type="ARBA" id="ARBA00023157"/>
    </source>
</evidence>
<dbReference type="PANTHER" id="PTHR24252">
    <property type="entry name" value="ACROSIN-RELATED"/>
    <property type="match status" value="1"/>
</dbReference>
<feature type="signal peptide" evidence="7">
    <location>
        <begin position="1"/>
        <end position="27"/>
    </location>
</feature>
<evidence type="ECO:0000256" key="4">
    <source>
        <dbReference type="ARBA" id="ARBA00022825"/>
    </source>
</evidence>
<evidence type="ECO:0000313" key="9">
    <source>
        <dbReference type="EMBL" id="KAF8787885.1"/>
    </source>
</evidence>
<dbReference type="GO" id="GO:0004252">
    <property type="term" value="F:serine-type endopeptidase activity"/>
    <property type="evidence" value="ECO:0007669"/>
    <property type="project" value="InterPro"/>
</dbReference>
<dbReference type="SUPFAM" id="SSF50494">
    <property type="entry name" value="Trypsin-like serine proteases"/>
    <property type="match status" value="1"/>
</dbReference>
<dbReference type="Pfam" id="PF12032">
    <property type="entry name" value="CLIP"/>
    <property type="match status" value="1"/>
</dbReference>
<proteinExistence type="predicted"/>
<dbReference type="InterPro" id="IPR009003">
    <property type="entry name" value="Peptidase_S1_PA"/>
</dbReference>
<accession>A0A8T0FC37</accession>
<dbReference type="PROSITE" id="PS00134">
    <property type="entry name" value="TRYPSIN_HIS"/>
    <property type="match status" value="1"/>
</dbReference>
<feature type="compositionally biased region" description="Basic and acidic residues" evidence="6">
    <location>
        <begin position="183"/>
        <end position="198"/>
    </location>
</feature>
<keyword evidence="3" id="KW-0378">Hydrolase</keyword>
<feature type="region of interest" description="Disordered" evidence="6">
    <location>
        <begin position="183"/>
        <end position="210"/>
    </location>
</feature>
<gene>
    <name evidence="9" type="ORF">HNY73_009437</name>
</gene>
<feature type="domain" description="Clip" evidence="8">
    <location>
        <begin position="367"/>
        <end position="410"/>
    </location>
</feature>
<dbReference type="PROSITE" id="PS51888">
    <property type="entry name" value="CLIP"/>
    <property type="match status" value="1"/>
</dbReference>
<evidence type="ECO:0000256" key="3">
    <source>
        <dbReference type="ARBA" id="ARBA00022801"/>
    </source>
</evidence>
<keyword evidence="4" id="KW-0720">Serine protease</keyword>
<dbReference type="Proteomes" id="UP000807504">
    <property type="component" value="Unassembled WGS sequence"/>
</dbReference>
<dbReference type="InterPro" id="IPR038565">
    <property type="entry name" value="CLIP_sf"/>
</dbReference>
<dbReference type="AlphaFoldDB" id="A0A8T0FC37"/>
<feature type="region of interest" description="Disordered" evidence="6">
    <location>
        <begin position="244"/>
        <end position="326"/>
    </location>
</feature>
<dbReference type="InterPro" id="IPR018114">
    <property type="entry name" value="TRYPSIN_HIS"/>
</dbReference>
<evidence type="ECO:0000256" key="7">
    <source>
        <dbReference type="SAM" id="SignalP"/>
    </source>
</evidence>
<reference evidence="9" key="2">
    <citation type="submission" date="2020-06" db="EMBL/GenBank/DDBJ databases">
        <authorList>
            <person name="Sheffer M."/>
        </authorList>
    </citation>
    <scope>NUCLEOTIDE SEQUENCE</scope>
</reference>
<dbReference type="InterPro" id="IPR043504">
    <property type="entry name" value="Peptidase_S1_PA_chymotrypsin"/>
</dbReference>
<sequence>MECSLISLARFIYIILCVAVAVLRVSSETDSFEIWSNDNDTSNAFYHSLPSLSDLQNATTSESEVPSTDTNQNFTNVENTDANIKKQDIETNDESFNHHQRGAFYYASSSDARQENTSVHIFIKSDESSEKSNTKVNSAKNTNNLTTKDGKLCVGECLEKTVKYSKKDSLLNNRISKVDQKDVNKRINDRPVDMESSQKRFSVAESSNDSSCNYLNKISSETFTGGSGPIMFRSRSFNEEDDFLEMSSVESKPQPSHMKNSFERFSDSGTDSESYYPPSGIQGRRSRSDGSSENIPPPTANGINRRTGGASRVPLLPVFPIPQNNTSKENIEEKNATANQLTEIINQLRQARAAGVKFTDENSNQQDCRTPDGSAGTCTPLPECRPVMETIRSQMPVICRWIRDMPVVCCPNPTLSRKFDIPGCGTRTIRGLNRIARQVARTIPLEFGVSSDKRPSVAGGEESQLGAWPWMAGIYTRNFGIENFLCGAAIINKWHVVTAAHCFRTRGGA</sequence>
<dbReference type="PANTHER" id="PTHR24252:SF7">
    <property type="entry name" value="HYALIN"/>
    <property type="match status" value="1"/>
</dbReference>
<dbReference type="InterPro" id="IPR022700">
    <property type="entry name" value="CLIP"/>
</dbReference>